<accession>A0A0L0SC61</accession>
<dbReference type="OrthoDB" id="309640at2759"/>
<dbReference type="EMBL" id="GG745335">
    <property type="protein sequence ID" value="KNE60022.1"/>
    <property type="molecule type" value="Genomic_DNA"/>
</dbReference>
<reference evidence="3" key="2">
    <citation type="submission" date="2009-11" db="EMBL/GenBank/DDBJ databases">
        <title>The Genome Sequence of Allomyces macrogynus strain ATCC 38327.</title>
        <authorList>
            <consortium name="The Broad Institute Genome Sequencing Platform"/>
            <person name="Russ C."/>
            <person name="Cuomo C."/>
            <person name="Shea T."/>
            <person name="Young S.K."/>
            <person name="Zeng Q."/>
            <person name="Koehrsen M."/>
            <person name="Haas B."/>
            <person name="Borodovsky M."/>
            <person name="Guigo R."/>
            <person name="Alvarado L."/>
            <person name="Berlin A."/>
            <person name="Borenstein D."/>
            <person name="Chen Z."/>
            <person name="Engels R."/>
            <person name="Freedman E."/>
            <person name="Gellesch M."/>
            <person name="Goldberg J."/>
            <person name="Griggs A."/>
            <person name="Gujja S."/>
            <person name="Heiman D."/>
            <person name="Hepburn T."/>
            <person name="Howarth C."/>
            <person name="Jen D."/>
            <person name="Larson L."/>
            <person name="Lewis B."/>
            <person name="Mehta T."/>
            <person name="Park D."/>
            <person name="Pearson M."/>
            <person name="Roberts A."/>
            <person name="Saif S."/>
            <person name="Shenoy N."/>
            <person name="Sisk P."/>
            <person name="Stolte C."/>
            <person name="Sykes S."/>
            <person name="Walk T."/>
            <person name="White J."/>
            <person name="Yandava C."/>
            <person name="Burger G."/>
            <person name="Gray M.W."/>
            <person name="Holland P.W.H."/>
            <person name="King N."/>
            <person name="Lang F.B.F."/>
            <person name="Roger A.J."/>
            <person name="Ruiz-Trillo I."/>
            <person name="Lander E."/>
            <person name="Nusbaum C."/>
        </authorList>
    </citation>
    <scope>NUCLEOTIDE SEQUENCE [LARGE SCALE GENOMIC DNA]</scope>
    <source>
        <strain evidence="3">ATCC 38327</strain>
    </source>
</reference>
<dbReference type="InterPro" id="IPR035959">
    <property type="entry name" value="RutC-like_sf"/>
</dbReference>
<organism evidence="2 3">
    <name type="scientific">Allomyces macrogynus (strain ATCC 38327)</name>
    <name type="common">Allomyces javanicus var. macrogynus</name>
    <dbReference type="NCBI Taxonomy" id="578462"/>
    <lineage>
        <taxon>Eukaryota</taxon>
        <taxon>Fungi</taxon>
        <taxon>Fungi incertae sedis</taxon>
        <taxon>Blastocladiomycota</taxon>
        <taxon>Blastocladiomycetes</taxon>
        <taxon>Blastocladiales</taxon>
        <taxon>Blastocladiaceae</taxon>
        <taxon>Allomyces</taxon>
    </lineage>
</organism>
<evidence type="ECO:0000313" key="3">
    <source>
        <dbReference type="Proteomes" id="UP000054350"/>
    </source>
</evidence>
<reference evidence="2 3" key="1">
    <citation type="submission" date="2009-11" db="EMBL/GenBank/DDBJ databases">
        <title>Annotation of Allomyces macrogynus ATCC 38327.</title>
        <authorList>
            <consortium name="The Broad Institute Genome Sequencing Platform"/>
            <person name="Russ C."/>
            <person name="Cuomo C."/>
            <person name="Burger G."/>
            <person name="Gray M.W."/>
            <person name="Holland P.W.H."/>
            <person name="King N."/>
            <person name="Lang F.B.F."/>
            <person name="Roger A.J."/>
            <person name="Ruiz-Trillo I."/>
            <person name="Young S.K."/>
            <person name="Zeng Q."/>
            <person name="Gargeya S."/>
            <person name="Fitzgerald M."/>
            <person name="Haas B."/>
            <person name="Abouelleil A."/>
            <person name="Alvarado L."/>
            <person name="Arachchi H.M."/>
            <person name="Berlin A."/>
            <person name="Chapman S.B."/>
            <person name="Gearin G."/>
            <person name="Goldberg J."/>
            <person name="Griggs A."/>
            <person name="Gujja S."/>
            <person name="Hansen M."/>
            <person name="Heiman D."/>
            <person name="Howarth C."/>
            <person name="Larimer J."/>
            <person name="Lui A."/>
            <person name="MacDonald P.J.P."/>
            <person name="McCowen C."/>
            <person name="Montmayeur A."/>
            <person name="Murphy C."/>
            <person name="Neiman D."/>
            <person name="Pearson M."/>
            <person name="Priest M."/>
            <person name="Roberts A."/>
            <person name="Saif S."/>
            <person name="Shea T."/>
            <person name="Sisk P."/>
            <person name="Stolte C."/>
            <person name="Sykes S."/>
            <person name="Wortman J."/>
            <person name="Nusbaum C."/>
            <person name="Birren B."/>
        </authorList>
    </citation>
    <scope>NUCLEOTIDE SEQUENCE [LARGE SCALE GENOMIC DNA]</scope>
    <source>
        <strain evidence="2 3">ATCC 38327</strain>
    </source>
</reference>
<dbReference type="InterPro" id="IPR006175">
    <property type="entry name" value="YjgF/YER057c/UK114"/>
</dbReference>
<dbReference type="Proteomes" id="UP000054350">
    <property type="component" value="Unassembled WGS sequence"/>
</dbReference>
<evidence type="ECO:0000313" key="2">
    <source>
        <dbReference type="EMBL" id="KNE60022.1"/>
    </source>
</evidence>
<evidence type="ECO:0000256" key="1">
    <source>
        <dbReference type="ARBA" id="ARBA00010552"/>
    </source>
</evidence>
<dbReference type="Gene3D" id="3.30.1330.40">
    <property type="entry name" value="RutC-like"/>
    <property type="match status" value="1"/>
</dbReference>
<name>A0A0L0SC61_ALLM3</name>
<dbReference type="Pfam" id="PF01042">
    <property type="entry name" value="Ribonuc_L-PSP"/>
    <property type="match status" value="1"/>
</dbReference>
<sequence length="76" mass="8474">MVMSTARVQKLLDPKTMKVVDGNVQVQTRQALNNLKVVLKAAGSDLEHVVKTLVFLKDMSSFMAMNQVSGLSWWPL</sequence>
<dbReference type="PANTHER" id="PTHR11803">
    <property type="entry name" value="2-IMINOBUTANOATE/2-IMINOPROPANOATE DEAMINASE RIDA"/>
    <property type="match status" value="1"/>
</dbReference>
<protein>
    <submittedName>
        <fullName evidence="2">Uncharacterized protein</fullName>
    </submittedName>
</protein>
<proteinExistence type="inferred from homology"/>
<dbReference type="STRING" id="578462.A0A0L0SC61"/>
<dbReference type="GO" id="GO:0019239">
    <property type="term" value="F:deaminase activity"/>
    <property type="evidence" value="ECO:0007669"/>
    <property type="project" value="TreeGrafter"/>
</dbReference>
<dbReference type="CDD" id="cd00448">
    <property type="entry name" value="YjgF_YER057c_UK114_family"/>
    <property type="match status" value="1"/>
</dbReference>
<dbReference type="SUPFAM" id="SSF55298">
    <property type="entry name" value="YjgF-like"/>
    <property type="match status" value="1"/>
</dbReference>
<keyword evidence="3" id="KW-1185">Reference proteome</keyword>
<comment type="similarity">
    <text evidence="1">Belongs to the RutC family.</text>
</comment>
<dbReference type="GO" id="GO:0005739">
    <property type="term" value="C:mitochondrion"/>
    <property type="evidence" value="ECO:0007669"/>
    <property type="project" value="TreeGrafter"/>
</dbReference>
<dbReference type="VEuPathDB" id="FungiDB:AMAG_05462"/>
<dbReference type="GO" id="GO:0005829">
    <property type="term" value="C:cytosol"/>
    <property type="evidence" value="ECO:0007669"/>
    <property type="project" value="TreeGrafter"/>
</dbReference>
<gene>
    <name evidence="2" type="ORF">AMAG_05462</name>
</gene>
<dbReference type="AlphaFoldDB" id="A0A0L0SC61"/>
<dbReference type="PANTHER" id="PTHR11803:SF58">
    <property type="entry name" value="PROTEIN HMF1-RELATED"/>
    <property type="match status" value="1"/>
</dbReference>